<gene>
    <name evidence="2" type="ORF">DTER00134_LOCUS5487</name>
</gene>
<feature type="compositionally biased region" description="Polar residues" evidence="1">
    <location>
        <begin position="73"/>
        <end position="105"/>
    </location>
</feature>
<feature type="region of interest" description="Disordered" evidence="1">
    <location>
        <begin position="1"/>
        <end position="38"/>
    </location>
</feature>
<proteinExistence type="predicted"/>
<evidence type="ECO:0000256" key="1">
    <source>
        <dbReference type="SAM" id="MobiDB-lite"/>
    </source>
</evidence>
<sequence>MAQMMRTSAHTLSEALPTVSPAAAHQGPASPGIGNALNLELGPMINSKMPGKVDVETVAGSIQAGRIPDTRGQGRTPSQAKSSVNSGRSMSPWNVDQHQSTQESLMGTHHSQKHTPLSLTGQDIGKQPRSTSQQSQQQTQQQDQAQEQQQHRQPQQQQQQQHPPQQMQGQGYSLPGVMGSIEDVDIAEAAKRAARTRSGRDASSAQGSAGGASKGEAPRPKTHN</sequence>
<dbReference type="EMBL" id="HBIP01009902">
    <property type="protein sequence ID" value="CAE0490414.1"/>
    <property type="molecule type" value="Transcribed_RNA"/>
</dbReference>
<feature type="region of interest" description="Disordered" evidence="1">
    <location>
        <begin position="56"/>
        <end position="224"/>
    </location>
</feature>
<feature type="compositionally biased region" description="Low complexity" evidence="1">
    <location>
        <begin position="133"/>
        <end position="170"/>
    </location>
</feature>
<feature type="compositionally biased region" description="Polar residues" evidence="1">
    <location>
        <begin position="1"/>
        <end position="11"/>
    </location>
</feature>
<name>A0A7S3VJZ9_DUNTE</name>
<reference evidence="2" key="1">
    <citation type="submission" date="2021-01" db="EMBL/GenBank/DDBJ databases">
        <authorList>
            <person name="Corre E."/>
            <person name="Pelletier E."/>
            <person name="Niang G."/>
            <person name="Scheremetjew M."/>
            <person name="Finn R."/>
            <person name="Kale V."/>
            <person name="Holt S."/>
            <person name="Cochrane G."/>
            <person name="Meng A."/>
            <person name="Brown T."/>
            <person name="Cohen L."/>
        </authorList>
    </citation>
    <scope>NUCLEOTIDE SEQUENCE</scope>
    <source>
        <strain evidence="2">CCMP1320</strain>
    </source>
</reference>
<evidence type="ECO:0000313" key="2">
    <source>
        <dbReference type="EMBL" id="CAE0490414.1"/>
    </source>
</evidence>
<dbReference type="AlphaFoldDB" id="A0A7S3VJZ9"/>
<protein>
    <submittedName>
        <fullName evidence="2">Uncharacterized protein</fullName>
    </submittedName>
</protein>
<accession>A0A7S3VJZ9</accession>
<organism evidence="2">
    <name type="scientific">Dunaliella tertiolecta</name>
    <name type="common">Green alga</name>
    <dbReference type="NCBI Taxonomy" id="3047"/>
    <lineage>
        <taxon>Eukaryota</taxon>
        <taxon>Viridiplantae</taxon>
        <taxon>Chlorophyta</taxon>
        <taxon>core chlorophytes</taxon>
        <taxon>Chlorophyceae</taxon>
        <taxon>CS clade</taxon>
        <taxon>Chlamydomonadales</taxon>
        <taxon>Dunaliellaceae</taxon>
        <taxon>Dunaliella</taxon>
    </lineage>
</organism>